<dbReference type="Pfam" id="PF12637">
    <property type="entry name" value="TSCPD"/>
    <property type="match status" value="1"/>
</dbReference>
<protein>
    <recommendedName>
        <fullName evidence="2">ribonucleoside-diphosphate reductase</fullName>
        <ecNumber evidence="2">1.17.4.1</ecNumber>
    </recommendedName>
</protein>
<dbReference type="Proteomes" id="UP001478817">
    <property type="component" value="Unassembled WGS sequence"/>
</dbReference>
<evidence type="ECO:0000256" key="4">
    <source>
        <dbReference type="ARBA" id="ARBA00022741"/>
    </source>
</evidence>
<dbReference type="RefSeq" id="WP_349183040.1">
    <property type="nucleotide sequence ID" value="NZ_JBBNGS010000017.1"/>
</dbReference>
<evidence type="ECO:0000313" key="8">
    <source>
        <dbReference type="Proteomes" id="UP001478817"/>
    </source>
</evidence>
<accession>A0ABV1IJY4</accession>
<evidence type="ECO:0000256" key="1">
    <source>
        <dbReference type="ARBA" id="ARBA00007405"/>
    </source>
</evidence>
<dbReference type="InterPro" id="IPR023806">
    <property type="entry name" value="CHP03905"/>
</dbReference>
<keyword evidence="3" id="KW-0237">DNA synthesis</keyword>
<evidence type="ECO:0000256" key="3">
    <source>
        <dbReference type="ARBA" id="ARBA00022634"/>
    </source>
</evidence>
<name>A0ABV1IJY4_9ACTN</name>
<dbReference type="EC" id="1.17.4.1" evidence="2"/>
<dbReference type="EMBL" id="JBBNGS010000017">
    <property type="protein sequence ID" value="MEQ2638356.1"/>
    <property type="molecule type" value="Genomic_DNA"/>
</dbReference>
<keyword evidence="8" id="KW-1185">Reference proteome</keyword>
<proteinExistence type="inferred from homology"/>
<dbReference type="NCBIfam" id="TIGR03905">
    <property type="entry name" value="TIGR03905_4_Cys"/>
    <property type="match status" value="1"/>
</dbReference>
<dbReference type="SUPFAM" id="SSF82649">
    <property type="entry name" value="SufE/NifU"/>
    <property type="match status" value="1"/>
</dbReference>
<comment type="similarity">
    <text evidence="1">Belongs to the ribonucleoside diphosphate reductase class-2 family.</text>
</comment>
<organism evidence="7 8">
    <name type="scientific">Paratractidigestivibacter faecalis</name>
    <dbReference type="NCBI Taxonomy" id="2292441"/>
    <lineage>
        <taxon>Bacteria</taxon>
        <taxon>Bacillati</taxon>
        <taxon>Actinomycetota</taxon>
        <taxon>Coriobacteriia</taxon>
        <taxon>Coriobacteriales</taxon>
        <taxon>Atopobiaceae</taxon>
        <taxon>Paratractidigestivibacter</taxon>
    </lineage>
</organism>
<evidence type="ECO:0000256" key="5">
    <source>
        <dbReference type="ARBA" id="ARBA00047754"/>
    </source>
</evidence>
<evidence type="ECO:0000259" key="6">
    <source>
        <dbReference type="Pfam" id="PF12637"/>
    </source>
</evidence>
<evidence type="ECO:0000313" key="7">
    <source>
        <dbReference type="EMBL" id="MEQ2638356.1"/>
    </source>
</evidence>
<feature type="domain" description="TSCPD" evidence="6">
    <location>
        <begin position="7"/>
        <end position="83"/>
    </location>
</feature>
<comment type="caution">
    <text evidence="7">The sequence shown here is derived from an EMBL/GenBank/DDBJ whole genome shotgun (WGS) entry which is preliminary data.</text>
</comment>
<keyword evidence="4" id="KW-0547">Nucleotide-binding</keyword>
<sequence>MQHVDFKPRGVCSRMIHIDLSDDGKTIEDVGFDGGCSGNLAAISKLVSGRPTEEVAQILKGNTCGPRKTSCADQFSQALLQAMEQIQATGTVQAE</sequence>
<reference evidence="7 8" key="1">
    <citation type="submission" date="2024-04" db="EMBL/GenBank/DDBJ databases">
        <title>Human intestinal bacterial collection.</title>
        <authorList>
            <person name="Pauvert C."/>
            <person name="Hitch T.C.A."/>
            <person name="Clavel T."/>
        </authorList>
    </citation>
    <scope>NUCLEOTIDE SEQUENCE [LARGE SCALE GENOMIC DNA]</scope>
    <source>
        <strain evidence="7 8">CLA-AA-H197</strain>
    </source>
</reference>
<dbReference type="InterPro" id="IPR024434">
    <property type="entry name" value="TSCPD_dom"/>
</dbReference>
<evidence type="ECO:0000256" key="2">
    <source>
        <dbReference type="ARBA" id="ARBA00012274"/>
    </source>
</evidence>
<gene>
    <name evidence="7" type="ORF">AAAT05_08390</name>
</gene>
<comment type="catalytic activity">
    <reaction evidence="5">
        <text>a 2'-deoxyribonucleoside 5'-diphosphate + [thioredoxin]-disulfide + H2O = a ribonucleoside 5'-diphosphate + [thioredoxin]-dithiol</text>
        <dbReference type="Rhea" id="RHEA:23252"/>
        <dbReference type="Rhea" id="RHEA-COMP:10698"/>
        <dbReference type="Rhea" id="RHEA-COMP:10700"/>
        <dbReference type="ChEBI" id="CHEBI:15377"/>
        <dbReference type="ChEBI" id="CHEBI:29950"/>
        <dbReference type="ChEBI" id="CHEBI:50058"/>
        <dbReference type="ChEBI" id="CHEBI:57930"/>
        <dbReference type="ChEBI" id="CHEBI:73316"/>
        <dbReference type="EC" id="1.17.4.1"/>
    </reaction>
</comment>